<dbReference type="AlphaFoldDB" id="A0A6J7C545"/>
<organism evidence="1">
    <name type="scientific">freshwater metagenome</name>
    <dbReference type="NCBI Taxonomy" id="449393"/>
    <lineage>
        <taxon>unclassified sequences</taxon>
        <taxon>metagenomes</taxon>
        <taxon>ecological metagenomes</taxon>
    </lineage>
</organism>
<proteinExistence type="predicted"/>
<gene>
    <name evidence="1" type="ORF">UFOPK3267_02742</name>
</gene>
<name>A0A6J7C545_9ZZZZ</name>
<protein>
    <submittedName>
        <fullName evidence="1">Unannotated protein</fullName>
    </submittedName>
</protein>
<accession>A0A6J7C545</accession>
<dbReference type="EMBL" id="CAFBIY010000218">
    <property type="protein sequence ID" value="CAB4853217.1"/>
    <property type="molecule type" value="Genomic_DNA"/>
</dbReference>
<evidence type="ECO:0000313" key="1">
    <source>
        <dbReference type="EMBL" id="CAB4853217.1"/>
    </source>
</evidence>
<reference evidence="1" key="1">
    <citation type="submission" date="2020-05" db="EMBL/GenBank/DDBJ databases">
        <authorList>
            <person name="Chiriac C."/>
            <person name="Salcher M."/>
            <person name="Ghai R."/>
            <person name="Kavagutti S V."/>
        </authorList>
    </citation>
    <scope>NUCLEOTIDE SEQUENCE</scope>
</reference>
<sequence>MAGREDRIPQREAVLHPGVDLPAVLPDVADAVHRARHTVDQHLADRAVREAALRQVVGGGRVVGGDLGQRLGCVRAPHADRADALRAIGERHRPVRRQVLVEPVVIASTVKRASDHAVVLLTEALDGEVATETTMRCEQRRVDAAPDRNLHLVDAHVVQERGRAGALEVELVERCEIHHTDALAHLQVLGVGHRVPPTTVPLVGARRCGLRELGEQLLVAGVPLRTLPATGVEERGAERLFAGIERTASQATLTGPLLTRVDNAVGLVEVLVAPSVDVPLGLLVRVEAADIAAMRITHVRVAICHPLGHQLRDAGAFLDPHGGSTPQIAHLGGLAQHRVGVGGEAEQTVDRVADLGIAEHLHQLDGLLHLRIEIVVGERQFGWGQRRGSDRGDVVRAHQDWSVGIAADLHRSGRLTLVAERVHIADDREGQFLTGLLQDVDRADVGHLMHGRGERNVGTGHLGDARAPHTAGDDHVVGLDRAAIGDDGLDARPTGRRFGEQIQHFGVGEHGQHTVGDGLVAHLGAGGERVDHGDAGRVVAPEEDLLVDERHQLLDLGGGDQASIDTPRLG</sequence>